<gene>
    <name evidence="1" type="ORF">Ctaglu_22510</name>
</gene>
<accession>A0A401UM79</accession>
<dbReference type="AlphaFoldDB" id="A0A401UM79"/>
<name>A0A401UM79_9CLOT</name>
<reference evidence="1 2" key="1">
    <citation type="submission" date="2018-11" db="EMBL/GenBank/DDBJ databases">
        <title>Genome sequencing and assembly of Clostridium tagluense strain A121.</title>
        <authorList>
            <person name="Murakami T."/>
            <person name="Segawa T."/>
            <person name="Shcherbakova V.A."/>
            <person name="Mori H."/>
            <person name="Yoshimura Y."/>
        </authorList>
    </citation>
    <scope>NUCLEOTIDE SEQUENCE [LARGE SCALE GENOMIC DNA]</scope>
    <source>
        <strain evidence="1 2">A121</strain>
    </source>
</reference>
<evidence type="ECO:0000313" key="1">
    <source>
        <dbReference type="EMBL" id="GCD10628.1"/>
    </source>
</evidence>
<dbReference type="Proteomes" id="UP000287872">
    <property type="component" value="Unassembled WGS sequence"/>
</dbReference>
<dbReference type="OrthoDB" id="9904388at2"/>
<evidence type="ECO:0000313" key="2">
    <source>
        <dbReference type="Proteomes" id="UP000287872"/>
    </source>
</evidence>
<comment type="caution">
    <text evidence="1">The sequence shown here is derived from an EMBL/GenBank/DDBJ whole genome shotgun (WGS) entry which is preliminary data.</text>
</comment>
<proteinExistence type="predicted"/>
<sequence>MSMKNTIYEVTITEDGLDNYKRDTISAKDMAENLGIDAVMTDFQWDEDIKRGLILTGRIIDDISIEDALEELDNTEYIESVEKS</sequence>
<dbReference type="GeneID" id="77241957"/>
<keyword evidence="2" id="KW-1185">Reference proteome</keyword>
<dbReference type="RefSeq" id="WP_125001584.1">
    <property type="nucleotide sequence ID" value="NZ_BHYK01000011.1"/>
</dbReference>
<dbReference type="EMBL" id="BHYK01000011">
    <property type="protein sequence ID" value="GCD10628.1"/>
    <property type="molecule type" value="Genomic_DNA"/>
</dbReference>
<organism evidence="1 2">
    <name type="scientific">Clostridium tagluense</name>
    <dbReference type="NCBI Taxonomy" id="360422"/>
    <lineage>
        <taxon>Bacteria</taxon>
        <taxon>Bacillati</taxon>
        <taxon>Bacillota</taxon>
        <taxon>Clostridia</taxon>
        <taxon>Eubacteriales</taxon>
        <taxon>Clostridiaceae</taxon>
        <taxon>Clostridium</taxon>
    </lineage>
</organism>
<protein>
    <submittedName>
        <fullName evidence="1">Uncharacterized protein</fullName>
    </submittedName>
</protein>